<keyword evidence="7 8" id="KW-0472">Membrane</keyword>
<protein>
    <recommendedName>
        <fullName evidence="8">L-lactate permease</fullName>
    </recommendedName>
</protein>
<evidence type="ECO:0000313" key="9">
    <source>
        <dbReference type="EMBL" id="RGC47605.1"/>
    </source>
</evidence>
<comment type="similarity">
    <text evidence="2 8">Belongs to the lactate permease family.</text>
</comment>
<dbReference type="OrthoDB" id="9761056at2"/>
<dbReference type="AlphaFoldDB" id="A0A3E2XLT2"/>
<comment type="function">
    <text evidence="8">Uptake of L-lactate across the membrane. Can also transport D-lactate and glycolate.</text>
</comment>
<keyword evidence="5 8" id="KW-0812">Transmembrane</keyword>
<feature type="transmembrane region" description="Helical" evidence="8">
    <location>
        <begin position="6"/>
        <end position="23"/>
    </location>
</feature>
<comment type="subcellular location">
    <subcellularLocation>
        <location evidence="1 8">Cell membrane</location>
        <topology evidence="1 8">Multi-pass membrane protein</topology>
    </subcellularLocation>
</comment>
<evidence type="ECO:0000256" key="4">
    <source>
        <dbReference type="ARBA" id="ARBA00022475"/>
    </source>
</evidence>
<proteinExistence type="inferred from homology"/>
<dbReference type="PANTHER" id="PTHR30003:SF0">
    <property type="entry name" value="GLYCOLATE PERMEASE GLCA-RELATED"/>
    <property type="match status" value="1"/>
</dbReference>
<dbReference type="NCBIfam" id="TIGR00795">
    <property type="entry name" value="lctP"/>
    <property type="match status" value="1"/>
</dbReference>
<dbReference type="RefSeq" id="WP_117539853.1">
    <property type="nucleotide sequence ID" value="NZ_QVFD01000006.1"/>
</dbReference>
<evidence type="ECO:0000256" key="1">
    <source>
        <dbReference type="ARBA" id="ARBA00004651"/>
    </source>
</evidence>
<feature type="transmembrane region" description="Helical" evidence="8">
    <location>
        <begin position="226"/>
        <end position="249"/>
    </location>
</feature>
<keyword evidence="4 8" id="KW-1003">Cell membrane</keyword>
<feature type="transmembrane region" description="Helical" evidence="8">
    <location>
        <begin position="58"/>
        <end position="78"/>
    </location>
</feature>
<feature type="transmembrane region" description="Helical" evidence="8">
    <location>
        <begin position="125"/>
        <end position="147"/>
    </location>
</feature>
<feature type="transmembrane region" description="Helical" evidence="8">
    <location>
        <begin position="255"/>
        <end position="275"/>
    </location>
</feature>
<evidence type="ECO:0000256" key="3">
    <source>
        <dbReference type="ARBA" id="ARBA00022448"/>
    </source>
</evidence>
<feature type="transmembrane region" description="Helical" evidence="8">
    <location>
        <begin position="30"/>
        <end position="52"/>
    </location>
</feature>
<dbReference type="Pfam" id="PF02652">
    <property type="entry name" value="Lactate_perm"/>
    <property type="match status" value="1"/>
</dbReference>
<feature type="transmembrane region" description="Helical" evidence="8">
    <location>
        <begin position="369"/>
        <end position="386"/>
    </location>
</feature>
<evidence type="ECO:0000256" key="7">
    <source>
        <dbReference type="ARBA" id="ARBA00023136"/>
    </source>
</evidence>
<feature type="transmembrane region" description="Helical" evidence="8">
    <location>
        <begin position="507"/>
        <end position="529"/>
    </location>
</feature>
<feature type="transmembrane region" description="Helical" evidence="8">
    <location>
        <begin position="454"/>
        <end position="475"/>
    </location>
</feature>
<reference evidence="9 10" key="1">
    <citation type="submission" date="2018-08" db="EMBL/GenBank/DDBJ databases">
        <title>A genome reference for cultivated species of the human gut microbiota.</title>
        <authorList>
            <person name="Zou Y."/>
            <person name="Xue W."/>
            <person name="Luo G."/>
        </authorList>
    </citation>
    <scope>NUCLEOTIDE SEQUENCE [LARGE SCALE GENOMIC DNA]</scope>
    <source>
        <strain evidence="9 10">AM28-39</strain>
    </source>
</reference>
<accession>A0A3E2XLT2</accession>
<dbReference type="GO" id="GO:0015129">
    <property type="term" value="F:lactate transmembrane transporter activity"/>
    <property type="evidence" value="ECO:0007669"/>
    <property type="project" value="UniProtKB-UniRule"/>
</dbReference>
<organism evidence="9 10">
    <name type="scientific">Coprococcus catus</name>
    <dbReference type="NCBI Taxonomy" id="116085"/>
    <lineage>
        <taxon>Bacteria</taxon>
        <taxon>Bacillati</taxon>
        <taxon>Bacillota</taxon>
        <taxon>Clostridia</taxon>
        <taxon>Lachnospirales</taxon>
        <taxon>Lachnospiraceae</taxon>
        <taxon>Coprococcus</taxon>
    </lineage>
</organism>
<comment type="caution">
    <text evidence="9">The sequence shown here is derived from an EMBL/GenBank/DDBJ whole genome shotgun (WGS) entry which is preliminary data.</text>
</comment>
<keyword evidence="6 8" id="KW-1133">Transmembrane helix</keyword>
<dbReference type="EMBL" id="QVFD01000006">
    <property type="protein sequence ID" value="RGC47605.1"/>
    <property type="molecule type" value="Genomic_DNA"/>
</dbReference>
<keyword evidence="3 8" id="KW-0813">Transport</keyword>
<evidence type="ECO:0000256" key="2">
    <source>
        <dbReference type="ARBA" id="ARBA00010100"/>
    </source>
</evidence>
<gene>
    <name evidence="9" type="ORF">DW747_08000</name>
</gene>
<feature type="transmembrane region" description="Helical" evidence="8">
    <location>
        <begin position="541"/>
        <end position="560"/>
    </location>
</feature>
<dbReference type="GO" id="GO:0015295">
    <property type="term" value="F:solute:proton symporter activity"/>
    <property type="evidence" value="ECO:0007669"/>
    <property type="project" value="TreeGrafter"/>
</dbReference>
<feature type="transmembrane region" description="Helical" evidence="8">
    <location>
        <begin position="406"/>
        <end position="424"/>
    </location>
</feature>
<dbReference type="InterPro" id="IPR003804">
    <property type="entry name" value="Lactate_perm"/>
</dbReference>
<dbReference type="GO" id="GO:0005886">
    <property type="term" value="C:plasma membrane"/>
    <property type="evidence" value="ECO:0007669"/>
    <property type="project" value="UniProtKB-SubCell"/>
</dbReference>
<keyword evidence="10" id="KW-1185">Reference proteome</keyword>
<dbReference type="PANTHER" id="PTHR30003">
    <property type="entry name" value="L-LACTATE PERMEASE"/>
    <property type="match status" value="1"/>
</dbReference>
<sequence>MFAIIAFIPIIVTIIVMAGFNWPAKIALPLAWLITAVVCFFGWQMDFITIAAHTVSGFLTSIDTIVIILGAILIMNTLKHSGGMDVINHMFTNISDDPRIQLIIIGFMFGAFIEGAAGFGTPAALAAPLLISVGFPPLCAAMVALVLNSTPVPFGAVGTPAATAFNMVSGEVAESGIANGEAWKLGLTKWVAIPSAIICPIIIFVAMCMMCKMFGKTKSIKPALECIPYILMSAVAFCVPYIICAMFLGPEFPSLIGALIALVICIVTAKKGILVPKSKFEFPARSEWDAAWKSATAEETEQTETENKVVESKISPVMAWVPYGLIAIILVVTRIPQLGIKGILNVSEAPFAISLVHIFGVEVNWSFKWAWNPGVLPFILVALLIIPLHKMKAEQVKAAWKETGQMVGGAAIALMFGIAMVQLFRNSGAQFNNSGMDSMLIVMANGMADLFGKAYIVVSPLIGVIGAFISGSATVSNTLFSTLQFAAAVRLGLPAMLIVAMQVMGGAMGNMVCVNNIVSACATCGTVGTEGRLIRSNIVPCLIYAVLTILILGGMIMAGIDPAAALH</sequence>
<dbReference type="Proteomes" id="UP000261231">
    <property type="component" value="Unassembled WGS sequence"/>
</dbReference>
<evidence type="ECO:0000256" key="6">
    <source>
        <dbReference type="ARBA" id="ARBA00022989"/>
    </source>
</evidence>
<feature type="transmembrane region" description="Helical" evidence="8">
    <location>
        <begin position="99"/>
        <end position="119"/>
    </location>
</feature>
<evidence type="ECO:0000256" key="5">
    <source>
        <dbReference type="ARBA" id="ARBA00022692"/>
    </source>
</evidence>
<evidence type="ECO:0000256" key="8">
    <source>
        <dbReference type="RuleBase" id="RU365092"/>
    </source>
</evidence>
<evidence type="ECO:0000313" key="10">
    <source>
        <dbReference type="Proteomes" id="UP000261231"/>
    </source>
</evidence>
<name>A0A3E2XLT2_9FIRM</name>
<feature type="transmembrane region" description="Helical" evidence="8">
    <location>
        <begin position="190"/>
        <end position="214"/>
    </location>
</feature>